<accession>A0A0J1IA71</accession>
<comment type="caution">
    <text evidence="1">The sequence shown here is derived from an EMBL/GenBank/DDBJ whole genome shotgun (WGS) entry which is preliminary data.</text>
</comment>
<evidence type="ECO:0000313" key="1">
    <source>
        <dbReference type="EMBL" id="KLV22862.1"/>
    </source>
</evidence>
<keyword evidence="2" id="KW-1185">Reference proteome</keyword>
<protein>
    <submittedName>
        <fullName evidence="1">Uncharacterized protein</fullName>
    </submittedName>
</protein>
<dbReference type="Proteomes" id="UP000036045">
    <property type="component" value="Unassembled WGS sequence"/>
</dbReference>
<proteinExistence type="predicted"/>
<organism evidence="1 2">
    <name type="scientific">Niallia circulans</name>
    <name type="common">Bacillus circulans</name>
    <dbReference type="NCBI Taxonomy" id="1397"/>
    <lineage>
        <taxon>Bacteria</taxon>
        <taxon>Bacillati</taxon>
        <taxon>Bacillota</taxon>
        <taxon>Bacilli</taxon>
        <taxon>Bacillales</taxon>
        <taxon>Bacillaceae</taxon>
        <taxon>Niallia</taxon>
    </lineage>
</organism>
<dbReference type="RefSeq" id="WP_047944124.1">
    <property type="nucleotide sequence ID" value="NZ_JADYUA010000031.1"/>
</dbReference>
<dbReference type="AlphaFoldDB" id="A0A0J1IA71"/>
<dbReference type="PATRIC" id="fig|1397.4.peg.2850"/>
<sequence>MISAMFRDGRIISINEYNDDLHSQQIYCIDKSCKAPLVHVKGNERTTPYFKTTGKNESKHTSSCGFYRPLSFEESLSKINDYQSDFIDQGLSETVIKLSFNKLDPDYEPRRIQREDKDEEKKNKETIKIKNETAPPNSISSLKSIVKLFSTYEPDILSSILIQVKGHKIPISNLILSQEVAHEKLWSDMAVLNLPYLVHGEIEAINRREKVIYLNFKKINNIPFSIVIFEKYFKYFTYTDEELIGKYILCWGHLHKNTFNDKSFTNLLIKSDEYIEIIKKG</sequence>
<evidence type="ECO:0000313" key="2">
    <source>
        <dbReference type="Proteomes" id="UP000036045"/>
    </source>
</evidence>
<gene>
    <name evidence="1" type="ORF">ABW02_20455</name>
</gene>
<dbReference type="EMBL" id="LDPH01000028">
    <property type="protein sequence ID" value="KLV22862.1"/>
    <property type="molecule type" value="Genomic_DNA"/>
</dbReference>
<dbReference type="OrthoDB" id="1806595at2"/>
<reference evidence="1 2" key="1">
    <citation type="submission" date="2015-05" db="EMBL/GenBank/DDBJ databases">
        <title>Whole genome sequence and identification of bacterial endophytes from Costus igneus.</title>
        <authorList>
            <person name="Lee Y.P."/>
            <person name="Gan H.M."/>
            <person name="Eng W."/>
            <person name="Wheatley M.S."/>
            <person name="Caraballo A."/>
            <person name="Polter S."/>
            <person name="Savka M.A."/>
            <person name="Hudson A.O."/>
        </authorList>
    </citation>
    <scope>NUCLEOTIDE SEQUENCE [LARGE SCALE GENOMIC DNA]</scope>
    <source>
        <strain evidence="1 2">RIT379</strain>
    </source>
</reference>
<name>A0A0J1IA71_NIACI</name>